<feature type="compositionally biased region" description="Basic and acidic residues" evidence="1">
    <location>
        <begin position="151"/>
        <end position="182"/>
    </location>
</feature>
<dbReference type="InterPro" id="IPR036638">
    <property type="entry name" value="HLH_DNA-bd_sf"/>
</dbReference>
<evidence type="ECO:0000256" key="1">
    <source>
        <dbReference type="SAM" id="MobiDB-lite"/>
    </source>
</evidence>
<feature type="domain" description="BHLH" evidence="2">
    <location>
        <begin position="167"/>
        <end position="240"/>
    </location>
</feature>
<feature type="compositionally biased region" description="Polar residues" evidence="1">
    <location>
        <begin position="17"/>
        <end position="35"/>
    </location>
</feature>
<dbReference type="InterPro" id="IPR011598">
    <property type="entry name" value="bHLH_dom"/>
</dbReference>
<dbReference type="SUPFAM" id="SSF47459">
    <property type="entry name" value="HLH, helix-loop-helix DNA-binding domain"/>
    <property type="match status" value="1"/>
</dbReference>
<protein>
    <submittedName>
        <fullName evidence="3">RHTO0S17e03224g1_1</fullName>
    </submittedName>
</protein>
<dbReference type="GO" id="GO:0005634">
    <property type="term" value="C:nucleus"/>
    <property type="evidence" value="ECO:0007669"/>
    <property type="project" value="TreeGrafter"/>
</dbReference>
<name>A0A061BMW5_RHOTO</name>
<sequence>MPGTWTRTAARDRSTALAASSQTPASHARTTTQRGPATREDDQQISQILAEMSQHPQGAQSATPPPQQPQASTSTALEGIPVGSPQTTTTTGSSSIDPLLNPLPLPVPPPLPPLTTAASISDAKGKGKATAASAGGASAGAGAGAKSRGRGKSDERLQMKEEDWERSRKDNHKEVERKRRETINQGITNLAALLPSELLTQSASPSDTSASTSKSTSKPPKETTNKSTILSLTQSYILQLKASEQRIIEKWTLEKLLMEQRVREVEGEREGWRKRAELAEAEVKRLRGEPSGESSEAGRDKKRARVEDGESAQGKAQENGATEGA</sequence>
<dbReference type="SMART" id="SM00353">
    <property type="entry name" value="HLH"/>
    <property type="match status" value="1"/>
</dbReference>
<feature type="region of interest" description="Disordered" evidence="1">
    <location>
        <begin position="283"/>
        <end position="325"/>
    </location>
</feature>
<gene>
    <name evidence="3" type="ORF">RHTO0S_17e03224g</name>
</gene>
<feature type="compositionally biased region" description="Pro residues" evidence="1">
    <location>
        <begin position="101"/>
        <end position="113"/>
    </location>
</feature>
<reference evidence="3" key="1">
    <citation type="journal article" date="2014" name="Genome Announc.">
        <title>Draft genome sequence of Rhodosporidium toruloides CECT1137, an oleaginous yeast of biotechnological interest.</title>
        <authorList>
            <person name="Morin N."/>
            <person name="Calcas X."/>
            <person name="Devillers H."/>
            <person name="Durrens P."/>
            <person name="Sherman D.J."/>
            <person name="Nicaud J.-M."/>
            <person name="Neuveglise C."/>
        </authorList>
    </citation>
    <scope>NUCLEOTIDE SEQUENCE</scope>
    <source>
        <strain evidence="3">CECT1137</strain>
    </source>
</reference>
<organism evidence="3">
    <name type="scientific">Rhodotorula toruloides</name>
    <name type="common">Yeast</name>
    <name type="synonym">Rhodosporidium toruloides</name>
    <dbReference type="NCBI Taxonomy" id="5286"/>
    <lineage>
        <taxon>Eukaryota</taxon>
        <taxon>Fungi</taxon>
        <taxon>Dikarya</taxon>
        <taxon>Basidiomycota</taxon>
        <taxon>Pucciniomycotina</taxon>
        <taxon>Microbotryomycetes</taxon>
        <taxon>Sporidiobolales</taxon>
        <taxon>Sporidiobolaceae</taxon>
        <taxon>Rhodotorula</taxon>
    </lineage>
</organism>
<dbReference type="Pfam" id="PF00010">
    <property type="entry name" value="HLH"/>
    <property type="match status" value="1"/>
</dbReference>
<dbReference type="Gene3D" id="4.10.280.10">
    <property type="entry name" value="Helix-loop-helix DNA-binding domain"/>
    <property type="match status" value="1"/>
</dbReference>
<feature type="region of interest" description="Disordered" evidence="1">
    <location>
        <begin position="194"/>
        <end position="230"/>
    </location>
</feature>
<dbReference type="AlphaFoldDB" id="A0A061BMW5"/>
<evidence type="ECO:0000313" key="3">
    <source>
        <dbReference type="EMBL" id="CDR48421.1"/>
    </source>
</evidence>
<dbReference type="PANTHER" id="PTHR47787:SF1">
    <property type="entry name" value="CENTROMERE-BINDING PROTEIN 1"/>
    <property type="match status" value="1"/>
</dbReference>
<feature type="compositionally biased region" description="Low complexity" evidence="1">
    <location>
        <begin position="200"/>
        <end position="218"/>
    </location>
</feature>
<proteinExistence type="predicted"/>
<dbReference type="PANTHER" id="PTHR47787">
    <property type="entry name" value="CENTROMERE-BINDING PROTEIN 1"/>
    <property type="match status" value="1"/>
</dbReference>
<dbReference type="EMBL" id="LK052952">
    <property type="protein sequence ID" value="CDR48421.1"/>
    <property type="molecule type" value="Genomic_DNA"/>
</dbReference>
<dbReference type="OrthoDB" id="71302at2759"/>
<dbReference type="GO" id="GO:0046983">
    <property type="term" value="F:protein dimerization activity"/>
    <property type="evidence" value="ECO:0007669"/>
    <property type="project" value="InterPro"/>
</dbReference>
<evidence type="ECO:0000259" key="2">
    <source>
        <dbReference type="PROSITE" id="PS50888"/>
    </source>
</evidence>
<dbReference type="PROSITE" id="PS50888">
    <property type="entry name" value="BHLH"/>
    <property type="match status" value="1"/>
</dbReference>
<dbReference type="GO" id="GO:0003700">
    <property type="term" value="F:DNA-binding transcription factor activity"/>
    <property type="evidence" value="ECO:0007669"/>
    <property type="project" value="TreeGrafter"/>
</dbReference>
<feature type="compositionally biased region" description="Polar residues" evidence="1">
    <location>
        <begin position="314"/>
        <end position="325"/>
    </location>
</feature>
<accession>A0A061BMW5</accession>
<feature type="region of interest" description="Disordered" evidence="1">
    <location>
        <begin position="1"/>
        <end position="182"/>
    </location>
</feature>